<dbReference type="Gramene" id="TraesJAGUn03G04533190.1">
    <property type="protein sequence ID" value="TraesJAGUn03G04533190.1"/>
    <property type="gene ID" value="TraesJAGUn03G04533190"/>
</dbReference>
<evidence type="ECO:0000256" key="5">
    <source>
        <dbReference type="RuleBase" id="RU363099"/>
    </source>
</evidence>
<dbReference type="InterPro" id="IPR004265">
    <property type="entry name" value="Dirigent"/>
</dbReference>
<dbReference type="Gramene" id="TraesCS7A02G555000.1">
    <property type="protein sequence ID" value="TraesCS7A02G555000.1"/>
    <property type="gene ID" value="TraesCS7A02G555000"/>
</dbReference>
<evidence type="ECO:0000256" key="1">
    <source>
        <dbReference type="ARBA" id="ARBA00010746"/>
    </source>
</evidence>
<keyword evidence="4" id="KW-0430">Lectin</keyword>
<reference evidence="7" key="1">
    <citation type="submission" date="2018-08" db="EMBL/GenBank/DDBJ databases">
        <authorList>
            <person name="Rossello M."/>
        </authorList>
    </citation>
    <scope>NUCLEOTIDE SEQUENCE [LARGE SCALE GENOMIC DNA]</scope>
    <source>
        <strain evidence="7">cv. Chinese Spring</strain>
    </source>
</reference>
<reference evidence="7" key="2">
    <citation type="submission" date="2018-10" db="UniProtKB">
        <authorList>
            <consortium name="EnsemblPlants"/>
        </authorList>
    </citation>
    <scope>IDENTIFICATION</scope>
</reference>
<evidence type="ECO:0000256" key="2">
    <source>
        <dbReference type="ARBA" id="ARBA00011738"/>
    </source>
</evidence>
<evidence type="ECO:0000256" key="3">
    <source>
        <dbReference type="ARBA" id="ARBA00022525"/>
    </source>
</evidence>
<dbReference type="Gramene" id="TraesROB_scaffold_072978_01G000100.1">
    <property type="protein sequence ID" value="TraesROB_scaffold_072978_01G000100.1"/>
    <property type="gene ID" value="TraesROB_scaffold_072978_01G000100"/>
</dbReference>
<dbReference type="PANTHER" id="PTHR46506">
    <property type="entry name" value="OS05G0143600 PROTEIN"/>
    <property type="match status" value="1"/>
</dbReference>
<keyword evidence="8" id="KW-1185">Reference proteome</keyword>
<dbReference type="Gramene" id="TraesJUL7A03G04071300.1">
    <property type="protein sequence ID" value="TraesJUL7A03G04071300.1"/>
    <property type="gene ID" value="TraesJUL7A03G04071300"/>
</dbReference>
<accession>A0A3B6RT00</accession>
<dbReference type="STRING" id="4565.A0A3B6RT00"/>
<dbReference type="Gramene" id="TraesLAC7A03G03986630.1">
    <property type="protein sequence ID" value="TraesLAC7A03G03986630.1"/>
    <property type="gene ID" value="TraesLAC7A03G03986630"/>
</dbReference>
<dbReference type="Gramene" id="TraesSTA7A03G04029230.1">
    <property type="protein sequence ID" value="TraesSTA7A03G04029230.1"/>
    <property type="gene ID" value="TraesSTA7A03G04029230"/>
</dbReference>
<protein>
    <recommendedName>
        <fullName evidence="5">Dirigent protein</fullName>
    </recommendedName>
</protein>
<dbReference type="PROSITE" id="PS51752">
    <property type="entry name" value="JACALIN_LECTIN"/>
    <property type="match status" value="1"/>
</dbReference>
<dbReference type="Gramene" id="TraesCAD_scaffold_061580_01G000100.1">
    <property type="protein sequence ID" value="TraesCAD_scaffold_061580_01G000100.1"/>
    <property type="gene ID" value="TraesCAD_scaffold_061580_01G000100"/>
</dbReference>
<dbReference type="CDD" id="cd09612">
    <property type="entry name" value="Jacalin"/>
    <property type="match status" value="1"/>
</dbReference>
<feature type="domain" description="Jacalin-type lectin" evidence="6">
    <location>
        <begin position="160"/>
        <end position="304"/>
    </location>
</feature>
<comment type="subcellular location">
    <subcellularLocation>
        <location evidence="5">Secreted</location>
        <location evidence="5">Extracellular space</location>
        <location evidence="5">Apoplast</location>
    </subcellularLocation>
</comment>
<evidence type="ECO:0000313" key="8">
    <source>
        <dbReference type="Proteomes" id="UP000019116"/>
    </source>
</evidence>
<dbReference type="InterPro" id="IPR036404">
    <property type="entry name" value="Jacalin-like_lectin_dom_sf"/>
</dbReference>
<dbReference type="Gramene" id="TraesCS7A03G1349800.1">
    <property type="protein sequence ID" value="TraesCS7A03G1349800.1.CDS"/>
    <property type="gene ID" value="TraesCS7A03G1349800"/>
</dbReference>
<evidence type="ECO:0000313" key="7">
    <source>
        <dbReference type="EnsemblPlants" id="TraesCS7A02G555000.1"/>
    </source>
</evidence>
<dbReference type="Gramene" id="TraesARI7A03G04008830.1">
    <property type="protein sequence ID" value="TraesARI7A03G04008830.1"/>
    <property type="gene ID" value="TraesARI7A03G04008830"/>
</dbReference>
<dbReference type="SMART" id="SM00915">
    <property type="entry name" value="Jacalin"/>
    <property type="match status" value="1"/>
</dbReference>
<dbReference type="KEGG" id="taes:123147224"/>
<dbReference type="Gene3D" id="2.100.10.30">
    <property type="entry name" value="Jacalin-like lectin domain"/>
    <property type="match status" value="1"/>
</dbReference>
<comment type="subunit">
    <text evidence="2 5">Homodimer.</text>
</comment>
<dbReference type="AlphaFoldDB" id="A0A3B6RT00"/>
<dbReference type="InterPro" id="IPR044859">
    <property type="entry name" value="Allene_oxi_cyc_Dirigent"/>
</dbReference>
<dbReference type="Pfam" id="PF01419">
    <property type="entry name" value="Jacalin"/>
    <property type="match status" value="1"/>
</dbReference>
<dbReference type="GO" id="GO:0009699">
    <property type="term" value="P:phenylpropanoid biosynthetic process"/>
    <property type="evidence" value="ECO:0007669"/>
    <property type="project" value="UniProtKB-ARBA"/>
</dbReference>
<comment type="function">
    <text evidence="5">Dirigent proteins impart stereoselectivity on the phenoxy radical-coupling reaction, yielding optically active lignans from two molecules of coniferyl alcohol in the biosynthesis of lignans, flavonolignans, and alkaloids and thus plays a central role in plant secondary metabolism.</text>
</comment>
<organism evidence="7">
    <name type="scientific">Triticum aestivum</name>
    <name type="common">Wheat</name>
    <dbReference type="NCBI Taxonomy" id="4565"/>
    <lineage>
        <taxon>Eukaryota</taxon>
        <taxon>Viridiplantae</taxon>
        <taxon>Streptophyta</taxon>
        <taxon>Embryophyta</taxon>
        <taxon>Tracheophyta</taxon>
        <taxon>Spermatophyta</taxon>
        <taxon>Magnoliopsida</taxon>
        <taxon>Liliopsida</taxon>
        <taxon>Poales</taxon>
        <taxon>Poaceae</taxon>
        <taxon>BOP clade</taxon>
        <taxon>Pooideae</taxon>
        <taxon>Triticodae</taxon>
        <taxon>Triticeae</taxon>
        <taxon>Triticinae</taxon>
        <taxon>Triticum</taxon>
    </lineage>
</organism>
<dbReference type="SMR" id="A0A3B6RT00"/>
<gene>
    <name evidence="7" type="primary">LOC123147224</name>
</gene>
<dbReference type="OrthoDB" id="593650at2759"/>
<dbReference type="EnsemblPlants" id="TraesCS7A02G555000.1">
    <property type="protein sequence ID" value="TraesCS7A02G555000.1"/>
    <property type="gene ID" value="TraesCS7A02G555000"/>
</dbReference>
<name>A0A3B6RT00_WHEAT</name>
<dbReference type="GO" id="GO:0030246">
    <property type="term" value="F:carbohydrate binding"/>
    <property type="evidence" value="ECO:0007669"/>
    <property type="project" value="UniProtKB-KW"/>
</dbReference>
<dbReference type="RefSeq" id="XP_044422404.1">
    <property type="nucleotide sequence ID" value="XM_044566469.1"/>
</dbReference>
<dbReference type="Gene3D" id="2.40.480.10">
    <property type="entry name" value="Allene oxide cyclase-like"/>
    <property type="match status" value="1"/>
</dbReference>
<dbReference type="GeneID" id="123147224"/>
<dbReference type="Proteomes" id="UP000019116">
    <property type="component" value="Chromosome 7A"/>
</dbReference>
<dbReference type="Pfam" id="PF03018">
    <property type="entry name" value="Dirigent"/>
    <property type="match status" value="1"/>
</dbReference>
<dbReference type="GO" id="GO:0048046">
    <property type="term" value="C:apoplast"/>
    <property type="evidence" value="ECO:0007669"/>
    <property type="project" value="UniProtKB-SubCell"/>
</dbReference>
<dbReference type="Gramene" id="TraesWEE_scaffold_090714_01G000100.1">
    <property type="protein sequence ID" value="TraesWEE_scaffold_090714_01G000100.1"/>
    <property type="gene ID" value="TraesWEE_scaffold_090714_01G000100"/>
</dbReference>
<evidence type="ECO:0000259" key="6">
    <source>
        <dbReference type="PROSITE" id="PS51752"/>
    </source>
</evidence>
<dbReference type="InterPro" id="IPR033734">
    <property type="entry name" value="Jacalin-like_lectin_dom_plant"/>
</dbReference>
<keyword evidence="3 5" id="KW-0964">Secreted</keyword>
<dbReference type="Gramene" id="TraesNOR7A03G04077610.1">
    <property type="protein sequence ID" value="TraesNOR7A03G04077610.1"/>
    <property type="gene ID" value="TraesNOR7A03G04077610"/>
</dbReference>
<dbReference type="Gramene" id="TraesPARA_EIv1.0_2360690.1">
    <property type="protein sequence ID" value="TraesPARA_EIv1.0_2360690.1.CDS"/>
    <property type="gene ID" value="TraesPARA_EIv1.0_2360690"/>
</dbReference>
<dbReference type="SUPFAM" id="SSF51101">
    <property type="entry name" value="Mannose-binding lectins"/>
    <property type="match status" value="1"/>
</dbReference>
<dbReference type="OMA" id="ANNWTIY"/>
<proteinExistence type="inferred from homology"/>
<comment type="similarity">
    <text evidence="1 5">Belongs to the plant dirigent protein family.</text>
</comment>
<sequence length="304" mass="32888">MATHPNFHTTPFGGSVQMTEFKFSSLYWRHIYSGPSPNQSNIIAADATTEWGQTLANNWTIYDGVGLNAKLVARAQGLHLYAGTWHNTFTIVFEIEGFKESTLQVIGASVEKEGEWSIVGGTGEFAMARGVVNKKLHGNIDGGDIIELTIHGFCRKQIALTKVGPWGGNGGSVVESEKPWKIESITILYQGVIGSLEYSYISQNGNKHIAGPWGSKNPNRAEIVLGPGEVVTAVSGTITKHNNLDVIQTLKFVTNKKSYGPYGNTGNAKVGTPFSAVAPNGKTIVGFFGRTDMRYLNAIGVYMD</sequence>
<evidence type="ECO:0000256" key="4">
    <source>
        <dbReference type="ARBA" id="ARBA00022734"/>
    </source>
</evidence>
<keyword evidence="5" id="KW-0052">Apoplast</keyword>
<dbReference type="InterPro" id="IPR001229">
    <property type="entry name" value="Jacalin-like_lectin_dom"/>
</dbReference>
<dbReference type="Gramene" id="TraesSYM7A03G03987410.1">
    <property type="protein sequence ID" value="TraesSYM7A03G03987410.1"/>
    <property type="gene ID" value="TraesSYM7A03G03987410"/>
</dbReference>
<dbReference type="Gramene" id="TraesCLE_scaffold_071649_01G000100.1">
    <property type="protein sequence ID" value="TraesCLE_scaffold_071649_01G000100.1"/>
    <property type="gene ID" value="TraesCLE_scaffold_071649_01G000100"/>
</dbReference>